<evidence type="ECO:0000313" key="8">
    <source>
        <dbReference type="Proteomes" id="UP000829476"/>
    </source>
</evidence>
<protein>
    <submittedName>
        <fullName evidence="7">Translocation/assembly module TamB</fullName>
    </submittedName>
</protein>
<evidence type="ECO:0000259" key="6">
    <source>
        <dbReference type="Pfam" id="PF04357"/>
    </source>
</evidence>
<keyword evidence="2" id="KW-0812">Transmembrane</keyword>
<reference evidence="7 8" key="1">
    <citation type="journal article" date="2018" name="Int. J. Syst. Evol. Microbiol.">
        <title>Zhouia spongiae sp. nov., isolated from a marine sponge.</title>
        <authorList>
            <person name="Zhuang L."/>
            <person name="Lin B."/>
            <person name="Qin F."/>
            <person name="Luo L."/>
        </authorList>
    </citation>
    <scope>NUCLEOTIDE SEQUENCE [LARGE SCALE GENOMIC DNA]</scope>
    <source>
        <strain evidence="7 8">HN-Y44</strain>
    </source>
</reference>
<comment type="subcellular location">
    <subcellularLocation>
        <location evidence="1">Membrane</location>
        <topology evidence="1">Single-pass membrane protein</topology>
    </subcellularLocation>
</comment>
<dbReference type="EMBL" id="CP094326">
    <property type="protein sequence ID" value="UNZ00507.1"/>
    <property type="molecule type" value="Genomic_DNA"/>
</dbReference>
<evidence type="ECO:0000313" key="7">
    <source>
        <dbReference type="EMBL" id="UNZ00507.1"/>
    </source>
</evidence>
<keyword evidence="8" id="KW-1185">Reference proteome</keyword>
<dbReference type="Proteomes" id="UP000829476">
    <property type="component" value="Chromosome"/>
</dbReference>
<evidence type="ECO:0000256" key="4">
    <source>
        <dbReference type="ARBA" id="ARBA00023136"/>
    </source>
</evidence>
<dbReference type="InterPro" id="IPR007452">
    <property type="entry name" value="TamB_C"/>
</dbReference>
<feature type="region of interest" description="Disordered" evidence="5">
    <location>
        <begin position="1433"/>
        <end position="1466"/>
    </location>
</feature>
<evidence type="ECO:0000256" key="3">
    <source>
        <dbReference type="ARBA" id="ARBA00022989"/>
    </source>
</evidence>
<evidence type="ECO:0000256" key="5">
    <source>
        <dbReference type="SAM" id="MobiDB-lite"/>
    </source>
</evidence>
<keyword evidence="4" id="KW-0472">Membrane</keyword>
<proteinExistence type="predicted"/>
<keyword evidence="3" id="KW-1133">Transmembrane helix</keyword>
<dbReference type="Pfam" id="PF04357">
    <property type="entry name" value="TamB"/>
    <property type="match status" value="1"/>
</dbReference>
<evidence type="ECO:0000256" key="1">
    <source>
        <dbReference type="ARBA" id="ARBA00004167"/>
    </source>
</evidence>
<accession>A0ABY3YT68</accession>
<feature type="compositionally biased region" description="Basic and acidic residues" evidence="5">
    <location>
        <begin position="1433"/>
        <end position="1449"/>
    </location>
</feature>
<name>A0ABY3YT68_9FLAO</name>
<organism evidence="7 8">
    <name type="scientific">Zhouia spongiae</name>
    <dbReference type="NCBI Taxonomy" id="2202721"/>
    <lineage>
        <taxon>Bacteria</taxon>
        <taxon>Pseudomonadati</taxon>
        <taxon>Bacteroidota</taxon>
        <taxon>Flavobacteriia</taxon>
        <taxon>Flavobacteriales</taxon>
        <taxon>Flavobacteriaceae</taxon>
        <taxon>Zhouia</taxon>
    </lineage>
</organism>
<feature type="domain" description="Translocation and assembly module TamB C-terminal" evidence="6">
    <location>
        <begin position="992"/>
        <end position="1418"/>
    </location>
</feature>
<gene>
    <name evidence="7" type="ORF">MQE36_15195</name>
</gene>
<sequence>MVIVFSLPIVQTKIAKKVTRSLNEKYNTNININRVGVSFLGNVYLKDVYIEDYKKDTLIHIEDLTTSLKSVRRAIKGQLEFGDVDITRLTLNIKTYKGSEDSNLDVFVEKLDSGPSDPDAPPFLLTASSIEIEDSKFRITDENMETPSFINYRKLNALVNDFKIEGPNVSTDIERLSFLGARGIFVERLQAGFFYSKERMDFENLNIQTPYSDVKGRLTFTYNREDFKEFTDKVKLQAYFEESTIALDEVNLFYNEFGKGKTVTLSSEVTGVLNSLTTKNLNVVSDHTRINGDFLFENLFESSRPFKIAGDVRNISSDYYQLKALLPRILGNAMPESLSKLGHFSIDGQTTITQNVIDLEFHLRTDIGNSYADMVLTGIGDIDNAIYKGSVSLDGFNIGTYMEDKSFGTTSVDLKVDGKGFSKEDLNTEIIGKVFRLDYNGYTYNNISVSGILKDQLFDGRLNSKDENFQVFFEGLADFSNEENEFNFIAEVDYADLNKLNFVKRDTVSIFKGKIVTDILGNTFDDIKGQVNFYNTTYINQNHEYFFEDFQISSRFEEEERIIEINSPDIIRGYVRGKFYYKDVGKLVRNSIGSIYTNYEPYEISAGQNLHFDLKIYNKIVDVFYPEIDFGKNTFIKGEIVADNGDFKLTFNSPSINAYGNILDNISLEIDNKNPLYNTFIQVEGIDVGFYEVSEFNLINSTIKDTLFFRTEFKGGKEFSDVYNLNFYHTFDEDQNSVIGLKKSEVGFKGNDWVINRANNRHNKVVFTKEIDTVYIKELVMNDGEEQIDLKGVLVDSTYKDIDLKFTNVTLDKITPVIDSLKLGGIVNGDFKIVQKRKRYFPSSSISIAELKANEILLGDLTVDIIGSEDLSVFSVDSKLVNEGLESLYAYGNLILQKDAEPSLGLRANIQNLNLAAFSPLGGDVITDIRGFVSGRDVKIAGPLSNLDIDGELTIADGGLKVPYLNVDANFNKTAIVKLYNQTFEFQSIPLTDTKYKTNAVLDGTISHSGFDDWYLDLSLNTNGQRFLVLDTQMYEDALYYGTGFISGEANIYGLADELTIKVEGTTMDGTSLKIPISYETEIGDMSFINFIDKNADAYAEKQRQLSGSKGLQLLFDLEITQEAEVEIVIDEKTGSILRGKGDGFLLIDYSANGFKMYGDYITYEGQYIFKYGGIIDKRFTVRPGGTINWTGDPLKADVNIQGVYSLYANPAVLLDNPNYTRKIETDVIINLQNELLKPDIEFDIEFPLAGSVSNAELSYKLDDKNKRELQALSLLAQGSFTNEANIDPSQFGYSNIAETASGILNNVLNSEDGKFNLGVNFERGERNPNLDYTTEDRVGVTVSTQLSDRVLINGKLGVPINSVSETVVAGDVEMQILLNEKGTLSARIFNKENEIQQFLIHEYGYTQGVGLSYQVDFNTFKELMHEIFRKKEAKKEATEQEDAVKEQETLGDGMVKFSSKKKGNN</sequence>
<evidence type="ECO:0000256" key="2">
    <source>
        <dbReference type="ARBA" id="ARBA00022692"/>
    </source>
</evidence>